<keyword evidence="2" id="KW-0964">Secreted</keyword>
<name>A0A1B1U9A0_9BRAD</name>
<dbReference type="Pfam" id="PF25023">
    <property type="entry name" value="TEN_YD-shell"/>
    <property type="match status" value="2"/>
</dbReference>
<dbReference type="NCBIfam" id="TIGR03696">
    <property type="entry name" value="Rhs_assc_core"/>
    <property type="match status" value="1"/>
</dbReference>
<organism evidence="7 8">
    <name type="scientific">Bradyrhizobium icense</name>
    <dbReference type="NCBI Taxonomy" id="1274631"/>
    <lineage>
        <taxon>Bacteria</taxon>
        <taxon>Pseudomonadati</taxon>
        <taxon>Pseudomonadota</taxon>
        <taxon>Alphaproteobacteria</taxon>
        <taxon>Hyphomicrobiales</taxon>
        <taxon>Nitrobacteraceae</taxon>
        <taxon>Bradyrhizobium</taxon>
    </lineage>
</organism>
<protein>
    <recommendedName>
        <fullName evidence="6">Teneurin-like YD-shell domain-containing protein</fullName>
    </recommendedName>
</protein>
<keyword evidence="3" id="KW-0732">Signal</keyword>
<keyword evidence="4" id="KW-0677">Repeat</keyword>
<evidence type="ECO:0000256" key="1">
    <source>
        <dbReference type="ARBA" id="ARBA00004613"/>
    </source>
</evidence>
<dbReference type="Gene3D" id="2.180.10.10">
    <property type="entry name" value="RHS repeat-associated core"/>
    <property type="match status" value="3"/>
</dbReference>
<evidence type="ECO:0000256" key="3">
    <source>
        <dbReference type="ARBA" id="ARBA00022729"/>
    </source>
</evidence>
<sequence>MDSLNLTQHSGTASSDSFTYTVPSGGSNKLLLVIVRQNDYDLPTATQNGVSLATFTQFNGTSGQGGWFYSYLATPTSGTFQITFTGTRVYDLVVMTLQDAAQTSPIDTSAVTTTSGVSTKTTSTTTTQGNDLLISMGAHVGGAFTSYGTNETQITNYGVTNFGDYIGGSWKTAASSSGSESTTGNASGSGWFDWALLAVKSAQATSHTSQYLAKVDDGSFNSYSFASTTNTWTVYDKKGTKYTYGSSDSGRMYDTSTGTSTPTYRWMLQEVRDTNGNYITYTYNRDNNVLYPFKITYTGNGSTDGTSTVTFATSTRADMRVSYASGFAATTTKVISQITAAVNGATVRQYDLTYSTGHNGYRSLLSAVQQKGYDENNNLTTLPATTFGYVSSTTQYYAPGVRTIESSAYAVADTNGDAINDINVFSGGAGNGNLFLGGGINAISVPSASLPPPEYWADIVTVYSPLERGVRYIDINGDGKADAIRGWVDDQAGNSDFAIYTNQYATSTNSYSWTATSTNYTGSIPTFAKRTSAGLILTGGLFGDVNGDGLPDYVTSLPGTFATTTYLGNGSAFDATTTVFAAAKSFPTTVPTETASQLVDINGDGLDDWVYSSSTNMYVLLNNGTGWTTTPDPRWTFATSTLYLGTTSPTTYYDRGIRFMDLNGDGLPDLVRAYKNTTGCSGEAADVKAVYLNTGSGWATSTAYTLPAYIASCSAGAMVFNEYANFNGNGQLQQDILSTVRNPRGGVTSVVYKPSASVTDNPGAAVSVLVASKIGTDDGRGNYATTSYAYTGGVWYSTSTRDRRFAGFSPVTVTNPDSITTTHFVQDAIAKMGRPFRKEVSDLSGNLKQRTLYRWDTVAHGDSTFVGLGRQVVQDFGSDGSHRDKATDYQYSSTTNDLLKTIEYGEVTSGTDTAFTDITGDTRTTNISYVASSSVNMSLPIQKTVLNNNSATSSDQRFYYDSLAFGEVSLGNLTKQEDWISGTTYASSTKTYNSYGLVATSTDRNGNATSYVYDAYNLFTATTTNALLQKTHAYFNYSNGKVKRSIDPNNRLSQSLYDGLGRVTEVAQSDTSSPTSYATTSAFTYTNGLAVHRTDYLNSATTTEAHEYYDGLGRLIQTRKSSPTAGIYSVTDRVYDVMGRLASTSLPYFSSGSASTSPSTNSALYTNYTYDPLQRVTRISNAVGDTTNTYYQWKTSTVDPNSHLKDLIVDAFGNLVTVVEYNSSAASTTYAYDSLNNLATTTDASGNVRGFVYDGLGRRVSAQDLHATSDSTFGIWSYSYDHQGNLISQIDPKSQVVNRTYDALNRMLTEDYTGGTGTEVTLTYDSCTNGIGYLCVASSTSARTTNSYDILGRISVATTTIQNVSYAMSYAYDRQGNMTTATYPNGSRTQYAYNTAGLTNRIERKPSGGSFSDIISNYDYAPHGQVQNVFFGNNASTTYSYDPSAIYRLTGLQTKSNGTDLQQFAYIYDAAGNITQIANTATSSIAAATSTYSYDALNRLVSAVMLSATSSPYSQYYSYDALGNMLSLSTALSSAPGSAPSILDTLPITLHQVTGATSDSFSYTVPSGSNKVLLVFVSKGGDKPSMSQNGVSIPANQIASNFNGSNCDGTHSAGEYFAWLAAPTSGTFSINWSVAGSAAYAVFTVDSAAQAYPIIDAATCRGILSTNHTISASVTATSSNTLLLSWSNMSTGGGGPSSHGAGQTEFINNSSGPSYIVYGSYVVGSSTTNTLQGMTESYTGSLNQNLDMQLVAVTPAAAGTGTTTSNVFTYAGDSNPHAVTQIANGVSSSTFAYDNNGNLTQKTSDGITTSYIYDYANRLTALGVAGQGTTTYAYSAFGERVLQTGTSTVWIYPSKFYSVASSTGSGAAYATTTEYVFSGDTLVSTTDQQLAGGVATGTPATRYIHPDHLGSTNVVTDEDGAVIETLDYFPYGSTRVSTGIGASARKYIGQFYDQNTNLNYFNARYYDANIGQFISHDPVFLAIGDANKLKQLTGLDQQTFLSDPQLANSTSYARGNPIRNKDPEGKFINIVAGAIIGDFVGVASQLYNDVSTGRSSSVTEYIAAGLGGAANGAVIASGGYWYGPVGGLVGGGVQSAVSQTGSITNGSRNNFSFGEVVGSGLSQAPFGLIPGLRVPGITAGRNNFEAIGKNVFTRYDNGSINSISMSTAGKVFVGNQVQNAPQNAAQAYMSVPANTQSLITGLSNLVSALQSFARSLSASSNKK</sequence>
<dbReference type="STRING" id="1274631.LMTR13_03350"/>
<dbReference type="NCBIfam" id="TIGR01643">
    <property type="entry name" value="YD_repeat_2x"/>
    <property type="match status" value="2"/>
</dbReference>
<reference evidence="7 8" key="1">
    <citation type="submission" date="2016-07" db="EMBL/GenBank/DDBJ databases">
        <title>Complete genome sequence of Bradyrhizobium icense LMTR 13T, a potential inoculant strain isolated from lima bean (Phaseolus lunatus) in Peru.</title>
        <authorList>
            <person name="Ormeno-Orrillo E."/>
            <person name="Duran D."/>
            <person name="Rogel M.A."/>
            <person name="Rey L."/>
            <person name="Imperial J."/>
            <person name="Ruiz-Argueso T."/>
            <person name="Martinez-Romero E."/>
        </authorList>
    </citation>
    <scope>NUCLEOTIDE SEQUENCE [LARGE SCALE GENOMIC DNA]</scope>
    <source>
        <strain evidence="7 8">LMTR 13</strain>
    </source>
</reference>
<feature type="domain" description="Teneurin-like YD-shell" evidence="6">
    <location>
        <begin position="1903"/>
        <end position="1983"/>
    </location>
</feature>
<dbReference type="InterPro" id="IPR028994">
    <property type="entry name" value="Integrin_alpha_N"/>
</dbReference>
<evidence type="ECO:0000256" key="4">
    <source>
        <dbReference type="ARBA" id="ARBA00022737"/>
    </source>
</evidence>
<feature type="domain" description="Teneurin-like YD-shell" evidence="6">
    <location>
        <begin position="1115"/>
        <end position="1291"/>
    </location>
</feature>
<gene>
    <name evidence="7" type="ORF">LMTR13_03350</name>
</gene>
<proteinExistence type="predicted"/>
<evidence type="ECO:0000256" key="2">
    <source>
        <dbReference type="ARBA" id="ARBA00022525"/>
    </source>
</evidence>
<dbReference type="Proteomes" id="UP000092839">
    <property type="component" value="Chromosome"/>
</dbReference>
<evidence type="ECO:0000259" key="6">
    <source>
        <dbReference type="Pfam" id="PF25023"/>
    </source>
</evidence>
<dbReference type="InterPro" id="IPR013517">
    <property type="entry name" value="FG-GAP"/>
</dbReference>
<comment type="subcellular location">
    <subcellularLocation>
        <location evidence="1">Secreted</location>
    </subcellularLocation>
</comment>
<keyword evidence="8" id="KW-1185">Reference proteome</keyword>
<keyword evidence="5" id="KW-0843">Virulence</keyword>
<dbReference type="KEGG" id="bic:LMTR13_03350"/>
<dbReference type="InterPro" id="IPR003284">
    <property type="entry name" value="Sal_SpvB"/>
</dbReference>
<dbReference type="PANTHER" id="PTHR32305:SF15">
    <property type="entry name" value="PROTEIN RHSA-RELATED"/>
    <property type="match status" value="1"/>
</dbReference>
<dbReference type="EMBL" id="CP016428">
    <property type="protein sequence ID" value="ANV99357.1"/>
    <property type="molecule type" value="Genomic_DNA"/>
</dbReference>
<dbReference type="InterPro" id="IPR031325">
    <property type="entry name" value="RHS_repeat"/>
</dbReference>
<dbReference type="InterPro" id="IPR050708">
    <property type="entry name" value="T6SS_VgrG/RHS"/>
</dbReference>
<evidence type="ECO:0000313" key="7">
    <source>
        <dbReference type="EMBL" id="ANV99357.1"/>
    </source>
</evidence>
<dbReference type="GO" id="GO:0005576">
    <property type="term" value="C:extracellular region"/>
    <property type="evidence" value="ECO:0007669"/>
    <property type="project" value="UniProtKB-SubCell"/>
</dbReference>
<evidence type="ECO:0000256" key="5">
    <source>
        <dbReference type="ARBA" id="ARBA00023026"/>
    </source>
</evidence>
<dbReference type="Pfam" id="PF03534">
    <property type="entry name" value="SpvB"/>
    <property type="match status" value="1"/>
</dbReference>
<dbReference type="PANTHER" id="PTHR32305">
    <property type="match status" value="1"/>
</dbReference>
<dbReference type="Pfam" id="PF13517">
    <property type="entry name" value="FG-GAP_3"/>
    <property type="match status" value="1"/>
</dbReference>
<evidence type="ECO:0000313" key="8">
    <source>
        <dbReference type="Proteomes" id="UP000092839"/>
    </source>
</evidence>
<dbReference type="GO" id="GO:0005737">
    <property type="term" value="C:cytoplasm"/>
    <property type="evidence" value="ECO:0007669"/>
    <property type="project" value="InterPro"/>
</dbReference>
<dbReference type="InterPro" id="IPR056823">
    <property type="entry name" value="TEN-like_YD-shell"/>
</dbReference>
<dbReference type="InterPro" id="IPR006530">
    <property type="entry name" value="YD"/>
</dbReference>
<dbReference type="SUPFAM" id="SSF69318">
    <property type="entry name" value="Integrin alpha N-terminal domain"/>
    <property type="match status" value="1"/>
</dbReference>
<dbReference type="InterPro" id="IPR022385">
    <property type="entry name" value="Rhs_assc_core"/>
</dbReference>
<accession>A0A1B1U9A0</accession>
<dbReference type="Pfam" id="PF05593">
    <property type="entry name" value="RHS_repeat"/>
    <property type="match status" value="1"/>
</dbReference>